<organism evidence="1 2">
    <name type="scientific">Paracoccus isoporae</name>
    <dbReference type="NCBI Taxonomy" id="591205"/>
    <lineage>
        <taxon>Bacteria</taxon>
        <taxon>Pseudomonadati</taxon>
        <taxon>Pseudomonadota</taxon>
        <taxon>Alphaproteobacteria</taxon>
        <taxon>Rhodobacterales</taxon>
        <taxon>Paracoccaceae</taxon>
        <taxon>Paracoccus</taxon>
    </lineage>
</organism>
<dbReference type="AlphaFoldDB" id="A0A1G6SLR5"/>
<name>A0A1G6SLR5_9RHOB</name>
<dbReference type="Proteomes" id="UP000199344">
    <property type="component" value="Unassembled WGS sequence"/>
</dbReference>
<dbReference type="Pfam" id="PF06299">
    <property type="entry name" value="DUF1045"/>
    <property type="match status" value="1"/>
</dbReference>
<accession>A0A1G6SLR5</accession>
<protein>
    <submittedName>
        <fullName evidence="1">Putative phosphonate metabolism protein</fullName>
    </submittedName>
</protein>
<keyword evidence="2" id="KW-1185">Reference proteome</keyword>
<evidence type="ECO:0000313" key="2">
    <source>
        <dbReference type="Proteomes" id="UP000199344"/>
    </source>
</evidence>
<dbReference type="STRING" id="591205.SAMN05421538_10128"/>
<sequence>MDAYRRFAIYYTPPPGEFADFGASWLGWDPRSVRAVAQPEISGLDPGRITQAPRKYGFHATLKAPFRLHPDRRAEGLEAAVRAVAGRLSPVTLSGLKLSRIGSFLALTPQGDPAALNRLAGEIVTGLDDWRAPLSDAEIARRRPESLSAMQRRYLDKWGYPYVLDEFRFHMTLTGPLDASDAQTVRAALVPRLALLPEPFVIDAISLVGEAGDGRFHLIRRIAL</sequence>
<dbReference type="NCBIfam" id="TIGR03223">
    <property type="entry name" value="Phn_opern_protn"/>
    <property type="match status" value="1"/>
</dbReference>
<reference evidence="1 2" key="1">
    <citation type="submission" date="2016-10" db="EMBL/GenBank/DDBJ databases">
        <authorList>
            <person name="de Groot N.N."/>
        </authorList>
    </citation>
    <scope>NUCLEOTIDE SEQUENCE [LARGE SCALE GENOMIC DNA]</scope>
    <source>
        <strain evidence="1 2">DSM 22220</strain>
    </source>
</reference>
<dbReference type="EMBL" id="FNAH01000001">
    <property type="protein sequence ID" value="SDD17778.1"/>
    <property type="molecule type" value="Genomic_DNA"/>
</dbReference>
<gene>
    <name evidence="1" type="ORF">SAMN05421538_10128</name>
</gene>
<dbReference type="OrthoDB" id="4954742at2"/>
<evidence type="ECO:0000313" key="1">
    <source>
        <dbReference type="EMBL" id="SDD17778.1"/>
    </source>
</evidence>
<proteinExistence type="predicted"/>
<dbReference type="PIRSF" id="PIRSF033328">
    <property type="entry name" value="Phest_Mll4975"/>
    <property type="match status" value="1"/>
</dbReference>
<dbReference type="Gene3D" id="3.90.1140.10">
    <property type="entry name" value="Cyclic phosphodiesterase"/>
    <property type="match status" value="1"/>
</dbReference>
<dbReference type="RefSeq" id="WP_090519830.1">
    <property type="nucleotide sequence ID" value="NZ_FNAH01000001.1"/>
</dbReference>
<dbReference type="InterPro" id="IPR009389">
    <property type="entry name" value="DUF1045"/>
</dbReference>